<feature type="transmembrane region" description="Helical" evidence="7">
    <location>
        <begin position="21"/>
        <end position="41"/>
    </location>
</feature>
<evidence type="ECO:0000313" key="9">
    <source>
        <dbReference type="EMBL" id="GIF60119.1"/>
    </source>
</evidence>
<keyword evidence="3" id="KW-1003">Cell membrane</keyword>
<dbReference type="Proteomes" id="UP000624325">
    <property type="component" value="Unassembled WGS sequence"/>
</dbReference>
<protein>
    <submittedName>
        <fullName evidence="9">Nitrate ABC transporter permease</fullName>
    </submittedName>
</protein>
<dbReference type="EMBL" id="BONC01000060">
    <property type="protein sequence ID" value="GIF60119.1"/>
    <property type="molecule type" value="Genomic_DNA"/>
</dbReference>
<sequence length="275" mass="29324">MVAVAARTSRVTGRRFRSVTLGVLGLLGFALVLEVAPRVGIVPIDFAPPTSQILVTLGEQLGQPSFWTALLRTLLTWANGLLIAVVAGTVVGVLLGSLPVLRAATATTVEFLRPIPSVALIPLVIVLYGPTVRSTLVLVVYAAFWQMLIQVVHGVVDVDPVARDTARSFRLGPWGTVRYVIWPSALPYVMTGLRLAAAVALILTITGELVIGSPGLGKEIDNAQQSNAVRIVYALIVVTGILGVLINVLIRQVERRVLAWHPATRAETVEGVGVR</sequence>
<keyword evidence="2 7" id="KW-0813">Transport</keyword>
<feature type="transmembrane region" description="Helical" evidence="7">
    <location>
        <begin position="111"/>
        <end position="130"/>
    </location>
</feature>
<name>A0ABQ4CBH1_9ACTN</name>
<comment type="subcellular location">
    <subcellularLocation>
        <location evidence="1 7">Cell membrane</location>
        <topology evidence="1 7">Multi-pass membrane protein</topology>
    </subcellularLocation>
</comment>
<dbReference type="CDD" id="cd06261">
    <property type="entry name" value="TM_PBP2"/>
    <property type="match status" value="1"/>
</dbReference>
<dbReference type="Pfam" id="PF00528">
    <property type="entry name" value="BPD_transp_1"/>
    <property type="match status" value="1"/>
</dbReference>
<evidence type="ECO:0000256" key="5">
    <source>
        <dbReference type="ARBA" id="ARBA00022989"/>
    </source>
</evidence>
<comment type="similarity">
    <text evidence="7">Belongs to the binding-protein-dependent transport system permease family.</text>
</comment>
<keyword evidence="4 7" id="KW-0812">Transmembrane</keyword>
<feature type="transmembrane region" description="Helical" evidence="7">
    <location>
        <begin position="136"/>
        <end position="158"/>
    </location>
</feature>
<feature type="transmembrane region" description="Helical" evidence="7">
    <location>
        <begin position="179"/>
        <end position="211"/>
    </location>
</feature>
<evidence type="ECO:0000256" key="7">
    <source>
        <dbReference type="RuleBase" id="RU363032"/>
    </source>
</evidence>
<evidence type="ECO:0000256" key="6">
    <source>
        <dbReference type="ARBA" id="ARBA00023136"/>
    </source>
</evidence>
<evidence type="ECO:0000256" key="4">
    <source>
        <dbReference type="ARBA" id="ARBA00022692"/>
    </source>
</evidence>
<evidence type="ECO:0000256" key="1">
    <source>
        <dbReference type="ARBA" id="ARBA00004651"/>
    </source>
</evidence>
<gene>
    <name evidence="9" type="primary">ssuC_3</name>
    <name evidence="9" type="ORF">Air01nite_62140</name>
</gene>
<feature type="transmembrane region" description="Helical" evidence="7">
    <location>
        <begin position="231"/>
        <end position="250"/>
    </location>
</feature>
<evidence type="ECO:0000259" key="8">
    <source>
        <dbReference type="PROSITE" id="PS50928"/>
    </source>
</evidence>
<proteinExistence type="inferred from homology"/>
<dbReference type="PROSITE" id="PS50928">
    <property type="entry name" value="ABC_TM1"/>
    <property type="match status" value="1"/>
</dbReference>
<keyword evidence="6 7" id="KW-0472">Membrane</keyword>
<feature type="domain" description="ABC transmembrane type-1" evidence="8">
    <location>
        <begin position="70"/>
        <end position="250"/>
    </location>
</feature>
<dbReference type="Gene3D" id="1.10.3720.10">
    <property type="entry name" value="MetI-like"/>
    <property type="match status" value="1"/>
</dbReference>
<organism evidence="9 10">
    <name type="scientific">Asanoa iriomotensis</name>
    <dbReference type="NCBI Taxonomy" id="234613"/>
    <lineage>
        <taxon>Bacteria</taxon>
        <taxon>Bacillati</taxon>
        <taxon>Actinomycetota</taxon>
        <taxon>Actinomycetes</taxon>
        <taxon>Micromonosporales</taxon>
        <taxon>Micromonosporaceae</taxon>
        <taxon>Asanoa</taxon>
    </lineage>
</organism>
<reference evidence="9 10" key="1">
    <citation type="submission" date="2021-01" db="EMBL/GenBank/DDBJ databases">
        <title>Whole genome shotgun sequence of Asanoa iriomotensis NBRC 100142.</title>
        <authorList>
            <person name="Komaki H."/>
            <person name="Tamura T."/>
        </authorList>
    </citation>
    <scope>NUCLEOTIDE SEQUENCE [LARGE SCALE GENOMIC DNA]</scope>
    <source>
        <strain evidence="9 10">NBRC 100142</strain>
    </source>
</reference>
<dbReference type="RefSeq" id="WP_203706936.1">
    <property type="nucleotide sequence ID" value="NZ_BAAALU010000001.1"/>
</dbReference>
<keyword evidence="10" id="KW-1185">Reference proteome</keyword>
<keyword evidence="5 7" id="KW-1133">Transmembrane helix</keyword>
<comment type="caution">
    <text evidence="9">The sequence shown here is derived from an EMBL/GenBank/DDBJ whole genome shotgun (WGS) entry which is preliminary data.</text>
</comment>
<evidence type="ECO:0000256" key="2">
    <source>
        <dbReference type="ARBA" id="ARBA00022448"/>
    </source>
</evidence>
<dbReference type="SUPFAM" id="SSF161098">
    <property type="entry name" value="MetI-like"/>
    <property type="match status" value="1"/>
</dbReference>
<dbReference type="InterPro" id="IPR000515">
    <property type="entry name" value="MetI-like"/>
</dbReference>
<dbReference type="PANTHER" id="PTHR30151:SF25">
    <property type="entry name" value="TAURINE TRANSPORT SYSTEM PERMEASE PROTEIN TAUC"/>
    <property type="match status" value="1"/>
</dbReference>
<evidence type="ECO:0000256" key="3">
    <source>
        <dbReference type="ARBA" id="ARBA00022475"/>
    </source>
</evidence>
<evidence type="ECO:0000313" key="10">
    <source>
        <dbReference type="Proteomes" id="UP000624325"/>
    </source>
</evidence>
<dbReference type="PANTHER" id="PTHR30151">
    <property type="entry name" value="ALKANE SULFONATE ABC TRANSPORTER-RELATED, MEMBRANE SUBUNIT"/>
    <property type="match status" value="1"/>
</dbReference>
<accession>A0ABQ4CBH1</accession>
<dbReference type="InterPro" id="IPR035906">
    <property type="entry name" value="MetI-like_sf"/>
</dbReference>
<feature type="transmembrane region" description="Helical" evidence="7">
    <location>
        <begin position="74"/>
        <end position="99"/>
    </location>
</feature>